<accession>A0A1Y1HJ42</accession>
<name>A0A1Y1HJ42_KLENI</name>
<dbReference type="EMBL" id="DF236963">
    <property type="protein sequence ID" value="GAQ78540.1"/>
    <property type="molecule type" value="Genomic_DNA"/>
</dbReference>
<organism evidence="2 3">
    <name type="scientific">Klebsormidium nitens</name>
    <name type="common">Green alga</name>
    <name type="synonym">Ulothrix nitens</name>
    <dbReference type="NCBI Taxonomy" id="105231"/>
    <lineage>
        <taxon>Eukaryota</taxon>
        <taxon>Viridiplantae</taxon>
        <taxon>Streptophyta</taxon>
        <taxon>Klebsormidiophyceae</taxon>
        <taxon>Klebsormidiales</taxon>
        <taxon>Klebsormidiaceae</taxon>
        <taxon>Klebsormidium</taxon>
    </lineage>
</organism>
<dbReference type="GO" id="GO:0000460">
    <property type="term" value="P:maturation of 5.8S rRNA"/>
    <property type="evidence" value="ECO:0000318"/>
    <property type="project" value="GO_Central"/>
</dbReference>
<dbReference type="AlphaFoldDB" id="A0A1Y1HJ42"/>
<dbReference type="InterPro" id="IPR007174">
    <property type="entry name" value="Las1"/>
</dbReference>
<evidence type="ECO:0000313" key="2">
    <source>
        <dbReference type="EMBL" id="GAQ78540.1"/>
    </source>
</evidence>
<reference evidence="2 3" key="1">
    <citation type="journal article" date="2014" name="Nat. Commun.">
        <title>Klebsormidium flaccidum genome reveals primary factors for plant terrestrial adaptation.</title>
        <authorList>
            <person name="Hori K."/>
            <person name="Maruyama F."/>
            <person name="Fujisawa T."/>
            <person name="Togashi T."/>
            <person name="Yamamoto N."/>
            <person name="Seo M."/>
            <person name="Sato S."/>
            <person name="Yamada T."/>
            <person name="Mori H."/>
            <person name="Tajima N."/>
            <person name="Moriyama T."/>
            <person name="Ikeuchi M."/>
            <person name="Watanabe M."/>
            <person name="Wada H."/>
            <person name="Kobayashi K."/>
            <person name="Saito M."/>
            <person name="Masuda T."/>
            <person name="Sasaki-Sekimoto Y."/>
            <person name="Mashiguchi K."/>
            <person name="Awai K."/>
            <person name="Shimojima M."/>
            <person name="Masuda S."/>
            <person name="Iwai M."/>
            <person name="Nobusawa T."/>
            <person name="Narise T."/>
            <person name="Kondo S."/>
            <person name="Saito H."/>
            <person name="Sato R."/>
            <person name="Murakawa M."/>
            <person name="Ihara Y."/>
            <person name="Oshima-Yamada Y."/>
            <person name="Ohtaka K."/>
            <person name="Satoh M."/>
            <person name="Sonobe K."/>
            <person name="Ishii M."/>
            <person name="Ohtani R."/>
            <person name="Kanamori-Sato M."/>
            <person name="Honoki R."/>
            <person name="Miyazaki D."/>
            <person name="Mochizuki H."/>
            <person name="Umetsu J."/>
            <person name="Higashi K."/>
            <person name="Shibata D."/>
            <person name="Kamiya Y."/>
            <person name="Sato N."/>
            <person name="Nakamura Y."/>
            <person name="Tabata S."/>
            <person name="Ida S."/>
            <person name="Kurokawa K."/>
            <person name="Ohta H."/>
        </authorList>
    </citation>
    <scope>NUCLEOTIDE SEQUENCE [LARGE SCALE GENOMIC DNA]</scope>
    <source>
        <strain evidence="2 3">NIES-2285</strain>
    </source>
</reference>
<protein>
    <submittedName>
        <fullName evidence="2">Uncharacterized protein</fullName>
    </submittedName>
</protein>
<dbReference type="PANTHER" id="PTHR15002:SF0">
    <property type="entry name" value="RIBOSOMAL BIOGENESIS PROTEIN LAS1L"/>
    <property type="match status" value="1"/>
</dbReference>
<dbReference type="GO" id="GO:0090730">
    <property type="term" value="C:Las1 complex"/>
    <property type="evidence" value="ECO:0007669"/>
    <property type="project" value="InterPro"/>
</dbReference>
<feature type="region of interest" description="Disordered" evidence="1">
    <location>
        <begin position="182"/>
        <end position="213"/>
    </location>
</feature>
<dbReference type="GO" id="GO:0000470">
    <property type="term" value="P:maturation of LSU-rRNA"/>
    <property type="evidence" value="ECO:0000318"/>
    <property type="project" value="GO_Central"/>
</dbReference>
<keyword evidence="3" id="KW-1185">Reference proteome</keyword>
<feature type="compositionally biased region" description="Low complexity" evidence="1">
    <location>
        <begin position="547"/>
        <end position="565"/>
    </location>
</feature>
<feature type="region of interest" description="Disordered" evidence="1">
    <location>
        <begin position="477"/>
        <end position="500"/>
    </location>
</feature>
<feature type="region of interest" description="Disordered" evidence="1">
    <location>
        <begin position="612"/>
        <end position="632"/>
    </location>
</feature>
<dbReference type="STRING" id="105231.A0A1Y1HJ42"/>
<sequence length="738" mass="78644">MGTRLVPFLSWEEWESVGRDLFAQGTAENQRGLNRVAAWRYRGRVPVAVESTAELVEIRLRDSSLGCHPAAALPEQSLRCLYAMSLVRFINGVTDQGQKGRAAIPVATLAEAAGLPRLLVDIRHEAVHNELPSLPLLRMAGQQALSWLEANYWSAQKQALLLAYTATQQGLLQLAALQGPLKPEVESTPPKKRKRGVGEEKQKKQKKQKTQHEVLEKERARLVRELVEGGPESLVGAVLESVVSSREKGAALETDYTLEQDGSPEELEKETRREGLTLEEVGGVIGALEGRAPYLPSMLLSEAIQRLAASASWQGPTEPGVNGLSGVNGLPCANGPTVVDGGYKWQQSLKEFALWLLERGGGSGGFGAPLLKVLLRRCLDMGDTLLGGELVTALMTSLAQSNPGLLDREGGQRGEGNGGGLPAKMQALLRLATVTRNASHGSANKSVVDPPDDLETAAQKQRELLHALSQQRFANATEVKERLESGDAQTASPSAREKPSDGLWSLADDWTPCALGTVPSFLHPLGKVASLVWSRGGNTGVQVNGTRNGVPGPEGNGVPVPEGNGVPGPERNGFPGPEGYGRTPATVTTGAEGMMPESDGVHVEPLAEFNGFHVPADDGKNVPNEGGSLDRRRDLGAERIGGVLEEMPRGSGMETANNGDGIHLPVNDVYQGVTENVRAGPVSGGVFVDEMSDRGIESREEAEKANGHLDNAGLCLQGSVRHLSPEEQARIRDGISIL</sequence>
<feature type="region of interest" description="Disordered" evidence="1">
    <location>
        <begin position="546"/>
        <end position="565"/>
    </location>
</feature>
<dbReference type="OMA" id="NGWSIAK"/>
<dbReference type="GO" id="GO:0004519">
    <property type="term" value="F:endonuclease activity"/>
    <property type="evidence" value="ECO:0007669"/>
    <property type="project" value="InterPro"/>
</dbReference>
<dbReference type="OrthoDB" id="10263222at2759"/>
<proteinExistence type="predicted"/>
<dbReference type="Proteomes" id="UP000054558">
    <property type="component" value="Unassembled WGS sequence"/>
</dbReference>
<dbReference type="Pfam" id="PF04031">
    <property type="entry name" value="Las1"/>
    <property type="match status" value="1"/>
</dbReference>
<dbReference type="PANTHER" id="PTHR15002">
    <property type="entry name" value="RIBOSOMAL BIOGENESIS PROTEIN LAS1L"/>
    <property type="match status" value="1"/>
</dbReference>
<evidence type="ECO:0000313" key="3">
    <source>
        <dbReference type="Proteomes" id="UP000054558"/>
    </source>
</evidence>
<dbReference type="GO" id="GO:0005634">
    <property type="term" value="C:nucleus"/>
    <property type="evidence" value="ECO:0000318"/>
    <property type="project" value="GO_Central"/>
</dbReference>
<evidence type="ECO:0000256" key="1">
    <source>
        <dbReference type="SAM" id="MobiDB-lite"/>
    </source>
</evidence>
<gene>
    <name evidence="2" type="ORF">KFL_000140610</name>
</gene>